<evidence type="ECO:0000259" key="4">
    <source>
        <dbReference type="PROSITE" id="PS51000"/>
    </source>
</evidence>
<dbReference type="Gene3D" id="1.10.10.10">
    <property type="entry name" value="Winged helix-like DNA-binding domain superfamily/Winged helix DNA-binding domain"/>
    <property type="match status" value="1"/>
</dbReference>
<dbReference type="Proteomes" id="UP000001935">
    <property type="component" value="Chromosome"/>
</dbReference>
<dbReference type="PROSITE" id="PS51000">
    <property type="entry name" value="HTH_DEOR_2"/>
    <property type="match status" value="1"/>
</dbReference>
<keyword evidence="1" id="KW-0805">Transcription regulation</keyword>
<dbReference type="InterPro" id="IPR036390">
    <property type="entry name" value="WH_DNA-bd_sf"/>
</dbReference>
<dbReference type="Pfam" id="PF13280">
    <property type="entry name" value="WYL"/>
    <property type="match status" value="1"/>
</dbReference>
<dbReference type="HOGENOM" id="CLU_041141_7_0_7"/>
<proteinExistence type="predicted"/>
<dbReference type="RefSeq" id="WP_011420071.1">
    <property type="nucleotide sequence ID" value="NC_007760.1"/>
</dbReference>
<dbReference type="PANTHER" id="PTHR34580:SF1">
    <property type="entry name" value="PROTEIN PAFC"/>
    <property type="match status" value="1"/>
</dbReference>
<reference evidence="5 6" key="1">
    <citation type="submission" date="2006-01" db="EMBL/GenBank/DDBJ databases">
        <title>Complete sequence of Anaeromyxobacter dehalogenans 2CP-C.</title>
        <authorList>
            <consortium name="US DOE Joint Genome Institute"/>
            <person name="Copeland A."/>
            <person name="Lucas S."/>
            <person name="Lapidus A."/>
            <person name="Barry K."/>
            <person name="Detter J.C."/>
            <person name="Glavina T."/>
            <person name="Hammon N."/>
            <person name="Israni S."/>
            <person name="Pitluck S."/>
            <person name="Brettin T."/>
            <person name="Bruce D."/>
            <person name="Han C."/>
            <person name="Tapia R."/>
            <person name="Gilna P."/>
            <person name="Kiss H."/>
            <person name="Schmutz J."/>
            <person name="Larimer F."/>
            <person name="Land M."/>
            <person name="Kyrpides N."/>
            <person name="Anderson I."/>
            <person name="Sanford R.A."/>
            <person name="Ritalahti K.M."/>
            <person name="Thomas H.S."/>
            <person name="Kirby J.R."/>
            <person name="Zhulin I.B."/>
            <person name="Loeffler F.E."/>
            <person name="Richardson P."/>
        </authorList>
    </citation>
    <scope>NUCLEOTIDE SEQUENCE [LARGE SCALE GENOMIC DNA]</scope>
    <source>
        <strain evidence="5 6">2CP-C</strain>
    </source>
</reference>
<evidence type="ECO:0000256" key="3">
    <source>
        <dbReference type="ARBA" id="ARBA00023163"/>
    </source>
</evidence>
<keyword evidence="3" id="KW-0804">Transcription</keyword>
<dbReference type="KEGG" id="ade:Adeh_1013"/>
<dbReference type="PROSITE" id="PS00894">
    <property type="entry name" value="HTH_DEOR_1"/>
    <property type="match status" value="1"/>
</dbReference>
<sequence>MPVRAARLLDLADRLRASAETTVDELAVGLGVSARTVRRDLALLRDRGMPITGQAGPGGGIRLEGARGVVAVHLGVPEIVALWLGARLARAVAEVPWGRRAEDALTRLLASLPSPRARELRDLCGRVFVGPRASERVREGLAPVAPELLRLFEEAVRRGVALGFRYRDRNGRATARQVEPHGLSIMAPVWYLLGRDVDTGLPRIFRMDRISGPALRPALTFRPDSRVVEALLPPDVPWEPLRARR</sequence>
<evidence type="ECO:0000256" key="1">
    <source>
        <dbReference type="ARBA" id="ARBA00023015"/>
    </source>
</evidence>
<evidence type="ECO:0000313" key="6">
    <source>
        <dbReference type="Proteomes" id="UP000001935"/>
    </source>
</evidence>
<dbReference type="InterPro" id="IPR001034">
    <property type="entry name" value="DeoR_HTH"/>
</dbReference>
<gene>
    <name evidence="5" type="ordered locus">Adeh_1013</name>
</gene>
<accession>Q2IPQ6</accession>
<evidence type="ECO:0000313" key="5">
    <source>
        <dbReference type="EMBL" id="ABC80788.1"/>
    </source>
</evidence>
<feature type="domain" description="HTH deoR-type" evidence="4">
    <location>
        <begin position="4"/>
        <end position="69"/>
    </location>
</feature>
<dbReference type="EMBL" id="CP000251">
    <property type="protein sequence ID" value="ABC80788.1"/>
    <property type="molecule type" value="Genomic_DNA"/>
</dbReference>
<protein>
    <recommendedName>
        <fullName evidence="4">HTH deoR-type domain-containing protein</fullName>
    </recommendedName>
</protein>
<dbReference type="InterPro" id="IPR051534">
    <property type="entry name" value="CBASS_pafABC_assoc_protein"/>
</dbReference>
<dbReference type="AlphaFoldDB" id="Q2IPQ6"/>
<dbReference type="InterPro" id="IPR036388">
    <property type="entry name" value="WH-like_DNA-bd_sf"/>
</dbReference>
<dbReference type="eggNOG" id="COG2378">
    <property type="taxonomic scope" value="Bacteria"/>
</dbReference>
<dbReference type="InterPro" id="IPR013196">
    <property type="entry name" value="HTH_11"/>
</dbReference>
<keyword evidence="2" id="KW-0238">DNA-binding</keyword>
<dbReference type="GO" id="GO:0003677">
    <property type="term" value="F:DNA binding"/>
    <property type="evidence" value="ECO:0007669"/>
    <property type="project" value="UniProtKB-KW"/>
</dbReference>
<name>Q2IPQ6_ANADE</name>
<organism evidence="5 6">
    <name type="scientific">Anaeromyxobacter dehalogenans (strain 2CP-C)</name>
    <dbReference type="NCBI Taxonomy" id="290397"/>
    <lineage>
        <taxon>Bacteria</taxon>
        <taxon>Pseudomonadati</taxon>
        <taxon>Myxococcota</taxon>
        <taxon>Myxococcia</taxon>
        <taxon>Myxococcales</taxon>
        <taxon>Cystobacterineae</taxon>
        <taxon>Anaeromyxobacteraceae</taxon>
        <taxon>Anaeromyxobacter</taxon>
    </lineage>
</organism>
<dbReference type="GO" id="GO:0003700">
    <property type="term" value="F:DNA-binding transcription factor activity"/>
    <property type="evidence" value="ECO:0007669"/>
    <property type="project" value="InterPro"/>
</dbReference>
<dbReference type="InterPro" id="IPR026881">
    <property type="entry name" value="WYL_dom"/>
</dbReference>
<dbReference type="InterPro" id="IPR018356">
    <property type="entry name" value="Tscrpt_reg_HTH_DeoR_CS"/>
</dbReference>
<dbReference type="PANTHER" id="PTHR34580">
    <property type="match status" value="1"/>
</dbReference>
<dbReference type="Pfam" id="PF08279">
    <property type="entry name" value="HTH_11"/>
    <property type="match status" value="1"/>
</dbReference>
<dbReference type="SUPFAM" id="SSF46785">
    <property type="entry name" value="Winged helix' DNA-binding domain"/>
    <property type="match status" value="1"/>
</dbReference>
<dbReference type="PROSITE" id="PS52050">
    <property type="entry name" value="WYL"/>
    <property type="match status" value="1"/>
</dbReference>
<evidence type="ECO:0000256" key="2">
    <source>
        <dbReference type="ARBA" id="ARBA00023125"/>
    </source>
</evidence>
<dbReference type="OrthoDB" id="9787242at2"/>
<dbReference type="STRING" id="290397.Adeh_1013"/>